<dbReference type="Pfam" id="PF14412">
    <property type="entry name" value="AHH"/>
    <property type="match status" value="1"/>
</dbReference>
<comment type="caution">
    <text evidence="1">The sequence shown here is derived from an EMBL/GenBank/DDBJ whole genome shotgun (WGS) entry which is preliminary data.</text>
</comment>
<gene>
    <name evidence="1" type="ORF">HA052_19350</name>
</gene>
<dbReference type="InterPro" id="IPR032871">
    <property type="entry name" value="AHH_dom_containing"/>
</dbReference>
<dbReference type="RefSeq" id="WP_166453163.1">
    <property type="nucleotide sequence ID" value="NZ_JAAOMA010000033.1"/>
</dbReference>
<evidence type="ECO:0000313" key="2">
    <source>
        <dbReference type="Proteomes" id="UP001515641"/>
    </source>
</evidence>
<organism evidence="1 2">
    <name type="scientific">Chromobacterium fluminis</name>
    <dbReference type="NCBI Taxonomy" id="3044269"/>
    <lineage>
        <taxon>Bacteria</taxon>
        <taxon>Pseudomonadati</taxon>
        <taxon>Pseudomonadota</taxon>
        <taxon>Betaproteobacteria</taxon>
        <taxon>Neisseriales</taxon>
        <taxon>Chromobacteriaceae</taxon>
        <taxon>Chromobacterium</taxon>
    </lineage>
</organism>
<reference evidence="1 2" key="1">
    <citation type="submission" date="2020-03" db="EMBL/GenBank/DDBJ databases">
        <title>Draft genome sequence of environmentally isolated cultures.</title>
        <authorList>
            <person name="Wilson H.S."/>
            <person name="De Leon M.E."/>
        </authorList>
    </citation>
    <scope>NUCLEOTIDE SEQUENCE [LARGE SCALE GENOMIC DNA]</scope>
    <source>
        <strain evidence="1 2">HSC-31F16</strain>
    </source>
</reference>
<proteinExistence type="predicted"/>
<dbReference type="Proteomes" id="UP001515641">
    <property type="component" value="Unassembled WGS sequence"/>
</dbReference>
<evidence type="ECO:0000313" key="1">
    <source>
        <dbReference type="EMBL" id="NHR07349.1"/>
    </source>
</evidence>
<accession>A0ABX0LCU6</accession>
<dbReference type="EMBL" id="JAAOMA010000033">
    <property type="protein sequence ID" value="NHR07349.1"/>
    <property type="molecule type" value="Genomic_DNA"/>
</dbReference>
<protein>
    <submittedName>
        <fullName evidence="1">Uncharacterized protein</fullName>
    </submittedName>
</protein>
<sequence>MPNTNMTGNIKKGTKYRDLMAKETEKNKMPNHPRHFGIKMQAHHIVSAEGISRSKIGDLLVKFGYDINDLSNLTYIPSTLQGACHLSVQPHRGDHKAPLGGISALERDDDDSHPVTYHDAIAMRVLELKKYMHENCPGKNPSARSILKKDMEGISKNMLFLIQNAPAKARLTNIADFFQPGGVGCKGVDNVGRFKDAKSCAVHRNHQQTQSNSQEKENITLTKPIPRYNLKTGM</sequence>
<keyword evidence="2" id="KW-1185">Reference proteome</keyword>
<name>A0ABX0LCU6_9NEIS</name>